<dbReference type="InterPro" id="IPR001680">
    <property type="entry name" value="WD40_rpt"/>
</dbReference>
<accession>A0A2G8LJR3</accession>
<dbReference type="Gene3D" id="2.130.10.10">
    <property type="entry name" value="YVTN repeat-like/Quinoprotein amine dehydrogenase"/>
    <property type="match status" value="3"/>
</dbReference>
<name>A0A2G8LJR3_STIJA</name>
<feature type="repeat" description="WD" evidence="3">
    <location>
        <begin position="174"/>
        <end position="206"/>
    </location>
</feature>
<feature type="non-terminal residue" evidence="5">
    <location>
        <position position="1"/>
    </location>
</feature>
<dbReference type="STRING" id="307972.A0A2G8LJR3"/>
<feature type="compositionally biased region" description="Acidic residues" evidence="4">
    <location>
        <begin position="374"/>
        <end position="386"/>
    </location>
</feature>
<dbReference type="InterPro" id="IPR036322">
    <property type="entry name" value="WD40_repeat_dom_sf"/>
</dbReference>
<evidence type="ECO:0000313" key="6">
    <source>
        <dbReference type="Proteomes" id="UP000230750"/>
    </source>
</evidence>
<dbReference type="PANTHER" id="PTHR13720">
    <property type="entry name" value="WD-40 REPEAT PROTEIN"/>
    <property type="match status" value="1"/>
</dbReference>
<dbReference type="AlphaFoldDB" id="A0A2G8LJR3"/>
<keyword evidence="6" id="KW-1185">Reference proteome</keyword>
<feature type="compositionally biased region" description="Basic and acidic residues" evidence="4">
    <location>
        <begin position="429"/>
        <end position="442"/>
    </location>
</feature>
<sequence length="589" mass="65280">MVSCGRDNIRIWRLRNGSLRSAPVNVGDFNTTEFTDICFEAIPLHGLQPADKMFYACSKSGHIFQIDFARVSVVHIRRLLPSGKHVQEKSTFGSGPGIAINSMAMSEAFCVTGSDDGFLRLWPLDFSSIFLEAEHEGPVTVVGITVDGLNMLAGTSTGNLGYLDVSTRNYTTVMRSHTGRVLCMSLDPVRRQMATVSEDHTIRLWDWIHSAVTVVDGKNLNEILRIDISSMAPDSDSHVVDSAIKVHFAPEKTKQLLVATANCNLLRFDAKSGRLLNKVSIGHSEVIQQVKFTPDSLGLISIGEGIFLWDFYGVNKDKETIRSGYKPLTKSDHSFQSPVRRSLEFSQSLQPRTNVPKPTTPTDMSDVSRVQPLDEMEDTPDRDEEVLVGPELESRSEISSILEEHTAGTMETLGRSRQTRSHQRPPSGLEERHPSPPEKLDEAGGDEDESENRRQKKPSCLKHFIPKQNNSQMAQRRYTAPPNQAGLRLKSVLGFNGNGRGNVVWHPETGLFVYTSGCIVVIEDLNDNSQRHLLGHVEEISFLTLQHDGQLLASASGSRGLTSSQICLWDVSSVFPPRFCPTTSTRLSV</sequence>
<dbReference type="SUPFAM" id="SSF101898">
    <property type="entry name" value="NHL repeat"/>
    <property type="match status" value="1"/>
</dbReference>
<feature type="region of interest" description="Disordered" evidence="4">
    <location>
        <begin position="324"/>
        <end position="478"/>
    </location>
</feature>
<dbReference type="Pfam" id="PF00400">
    <property type="entry name" value="WD40"/>
    <property type="match status" value="1"/>
</dbReference>
<evidence type="ECO:0000256" key="3">
    <source>
        <dbReference type="PROSITE-ProRule" id="PRU00221"/>
    </source>
</evidence>
<organism evidence="5 6">
    <name type="scientific">Stichopus japonicus</name>
    <name type="common">Sea cucumber</name>
    <dbReference type="NCBI Taxonomy" id="307972"/>
    <lineage>
        <taxon>Eukaryota</taxon>
        <taxon>Metazoa</taxon>
        <taxon>Echinodermata</taxon>
        <taxon>Eleutherozoa</taxon>
        <taxon>Echinozoa</taxon>
        <taxon>Holothuroidea</taxon>
        <taxon>Aspidochirotacea</taxon>
        <taxon>Aspidochirotida</taxon>
        <taxon>Stichopodidae</taxon>
        <taxon>Apostichopus</taxon>
    </lineage>
</organism>
<dbReference type="PROSITE" id="PS50082">
    <property type="entry name" value="WD_REPEATS_2"/>
    <property type="match status" value="1"/>
</dbReference>
<evidence type="ECO:0000256" key="4">
    <source>
        <dbReference type="SAM" id="MobiDB-lite"/>
    </source>
</evidence>
<evidence type="ECO:0000313" key="5">
    <source>
        <dbReference type="EMBL" id="PIK60493.1"/>
    </source>
</evidence>
<protein>
    <submittedName>
        <fullName evidence="5">Putative WD repeat-containing protein 90</fullName>
    </submittedName>
</protein>
<feature type="compositionally biased region" description="Polar residues" evidence="4">
    <location>
        <begin position="334"/>
        <end position="365"/>
    </location>
</feature>
<dbReference type="OrthoDB" id="6252103at2759"/>
<dbReference type="SMART" id="SM00320">
    <property type="entry name" value="WD40"/>
    <property type="match status" value="4"/>
</dbReference>
<evidence type="ECO:0000256" key="1">
    <source>
        <dbReference type="ARBA" id="ARBA00022574"/>
    </source>
</evidence>
<dbReference type="GO" id="GO:0005814">
    <property type="term" value="C:centriole"/>
    <property type="evidence" value="ECO:0007669"/>
    <property type="project" value="TreeGrafter"/>
</dbReference>
<keyword evidence="1 3" id="KW-0853">WD repeat</keyword>
<dbReference type="InterPro" id="IPR015943">
    <property type="entry name" value="WD40/YVTN_repeat-like_dom_sf"/>
</dbReference>
<dbReference type="PANTHER" id="PTHR13720:SF24">
    <property type="entry name" value="WD REPEAT-CONTAINING PROTEIN 90"/>
    <property type="match status" value="1"/>
</dbReference>
<proteinExistence type="predicted"/>
<evidence type="ECO:0000256" key="2">
    <source>
        <dbReference type="ARBA" id="ARBA00022737"/>
    </source>
</evidence>
<keyword evidence="2" id="KW-0677">Repeat</keyword>
<dbReference type="EMBL" id="MRZV01000055">
    <property type="protein sequence ID" value="PIK60493.1"/>
    <property type="molecule type" value="Genomic_DNA"/>
</dbReference>
<reference evidence="5 6" key="1">
    <citation type="journal article" date="2017" name="PLoS Biol.">
        <title>The sea cucumber genome provides insights into morphological evolution and visceral regeneration.</title>
        <authorList>
            <person name="Zhang X."/>
            <person name="Sun L."/>
            <person name="Yuan J."/>
            <person name="Sun Y."/>
            <person name="Gao Y."/>
            <person name="Zhang L."/>
            <person name="Li S."/>
            <person name="Dai H."/>
            <person name="Hamel J.F."/>
            <person name="Liu C."/>
            <person name="Yu Y."/>
            <person name="Liu S."/>
            <person name="Lin W."/>
            <person name="Guo K."/>
            <person name="Jin S."/>
            <person name="Xu P."/>
            <person name="Storey K.B."/>
            <person name="Huan P."/>
            <person name="Zhang T."/>
            <person name="Zhou Y."/>
            <person name="Zhang J."/>
            <person name="Lin C."/>
            <person name="Li X."/>
            <person name="Xing L."/>
            <person name="Huo D."/>
            <person name="Sun M."/>
            <person name="Wang L."/>
            <person name="Mercier A."/>
            <person name="Li F."/>
            <person name="Yang H."/>
            <person name="Xiang J."/>
        </authorList>
    </citation>
    <scope>NUCLEOTIDE SEQUENCE [LARGE SCALE GENOMIC DNA]</scope>
    <source>
        <strain evidence="5">Shaxun</strain>
        <tissue evidence="5">Muscle</tissue>
    </source>
</reference>
<dbReference type="PROSITE" id="PS50294">
    <property type="entry name" value="WD_REPEATS_REGION"/>
    <property type="match status" value="1"/>
</dbReference>
<feature type="compositionally biased region" description="Basic and acidic residues" evidence="4">
    <location>
        <begin position="392"/>
        <end position="406"/>
    </location>
</feature>
<dbReference type="Proteomes" id="UP000230750">
    <property type="component" value="Unassembled WGS sequence"/>
</dbReference>
<comment type="caution">
    <text evidence="5">The sequence shown here is derived from an EMBL/GenBank/DDBJ whole genome shotgun (WGS) entry which is preliminary data.</text>
</comment>
<dbReference type="InterPro" id="IPR050630">
    <property type="entry name" value="WD_repeat_EMAP"/>
</dbReference>
<dbReference type="SUPFAM" id="SSF50978">
    <property type="entry name" value="WD40 repeat-like"/>
    <property type="match status" value="1"/>
</dbReference>
<gene>
    <name evidence="5" type="ORF">BSL78_02602</name>
</gene>